<feature type="compositionally biased region" description="Basic and acidic residues" evidence="1">
    <location>
        <begin position="611"/>
        <end position="635"/>
    </location>
</feature>
<feature type="region of interest" description="Disordered" evidence="1">
    <location>
        <begin position="1"/>
        <end position="113"/>
    </location>
</feature>
<dbReference type="Pfam" id="PF00078">
    <property type="entry name" value="RVT_1"/>
    <property type="match status" value="1"/>
</dbReference>
<feature type="compositionally biased region" description="Basic and acidic residues" evidence="1">
    <location>
        <begin position="553"/>
        <end position="563"/>
    </location>
</feature>
<protein>
    <recommendedName>
        <fullName evidence="2">Reverse transcriptase domain-containing protein</fullName>
    </recommendedName>
</protein>
<dbReference type="SUPFAM" id="SSF56672">
    <property type="entry name" value="DNA/RNA polymerases"/>
    <property type="match status" value="1"/>
</dbReference>
<organism evidence="3 4">
    <name type="scientific">Lolium multiflorum</name>
    <name type="common">Italian ryegrass</name>
    <name type="synonym">Lolium perenne subsp. multiflorum</name>
    <dbReference type="NCBI Taxonomy" id="4521"/>
    <lineage>
        <taxon>Eukaryota</taxon>
        <taxon>Viridiplantae</taxon>
        <taxon>Streptophyta</taxon>
        <taxon>Embryophyta</taxon>
        <taxon>Tracheophyta</taxon>
        <taxon>Spermatophyta</taxon>
        <taxon>Magnoliopsida</taxon>
        <taxon>Liliopsida</taxon>
        <taxon>Poales</taxon>
        <taxon>Poaceae</taxon>
        <taxon>BOP clade</taxon>
        <taxon>Pooideae</taxon>
        <taxon>Poodae</taxon>
        <taxon>Poeae</taxon>
        <taxon>Poeae Chloroplast Group 2 (Poeae type)</taxon>
        <taxon>Loliodinae</taxon>
        <taxon>Loliinae</taxon>
        <taxon>Lolium</taxon>
    </lineage>
</organism>
<dbReference type="InterPro" id="IPR000477">
    <property type="entry name" value="RT_dom"/>
</dbReference>
<dbReference type="InterPro" id="IPR043502">
    <property type="entry name" value="DNA/RNA_pol_sf"/>
</dbReference>
<feature type="compositionally biased region" description="Basic residues" evidence="1">
    <location>
        <begin position="636"/>
        <end position="649"/>
    </location>
</feature>
<feature type="region of interest" description="Disordered" evidence="1">
    <location>
        <begin position="525"/>
        <end position="657"/>
    </location>
</feature>
<feature type="compositionally biased region" description="Basic and acidic residues" evidence="1">
    <location>
        <begin position="534"/>
        <end position="546"/>
    </location>
</feature>
<evidence type="ECO:0000256" key="1">
    <source>
        <dbReference type="SAM" id="MobiDB-lite"/>
    </source>
</evidence>
<evidence type="ECO:0000259" key="2">
    <source>
        <dbReference type="PROSITE" id="PS50878"/>
    </source>
</evidence>
<sequence>MTVSAGGSCDAVGRRGQPSPPPFSGAPVPTTSPATHPYHLPPPPPSLPANFTPAFLGLTSSSTLSGGGPRSAAPVPVQPLPAVVERAPRRLQSKVAGRPVPVEPSLAPPSTTPVGILRSSSAFRTAASRGAPKSVRFALPAPSSGEDEARLRPCRRDAPVLPPAAALPGLGDVSTEEGWTQVMSRRVRREARRATASPFGRRHSTSSIECGRCSATTRRSDVSAHPLPTRSSERPCFRCKSPEHQVASCPRPRPRRLPSRPPHLQRTPRLRVPAPLPASMSFLGHPSTRTEEDSCFIATSYDLDRERLDWEKTAIVAWVLSAPSGTDRTDVEDVFRRKYRLRASELLVSAHFPEQYLVKFSSAELRDEVMRTERCNFKLDGLDVHFRPWRAVSHAYNADLHFRVHVVVDGLPPFAWRPEVVDQLVGRKCAVQRLDDGFTTMEDTSSFGMWVWTASPHRIPKVLWILLHVDRVEDFTGAPVLDGGEPLTDFRPASHSLPSCHLGTIDGMLVGAGSGSILPAPIPALGALGPSHNQHREAEQLQDRRSNRSRSHSRFEERGDSRRSLSRGYGRHRSRSAAHGDRRRSRSRHDSRCDDREPRIHRRRDDDDEDDRRGPRYERSRRDSSRANRVRDHSRTGGHRHDRGTRRSYGRSSSYNGGRRRFAAKLHASVVAVEKAVVAPAQPQLSSVVVYDATGASPQLRDTTPPPIAAVCRDWTTAIKELPYALTQGSSRLASPPPHALVQESSIMEVLPSSWDDGEAPEDPPQLTGTPSILSPSVVPEVWDAAPEEAQGDITAELPQVIAASADVHSPIQGTSSTPSPALCSVKDLFGPSQAPRLPRPTLVMSRPRQNEDHPSSNAKRSARLSSKPKMHALDKAIQVLNSKMGVAAEGVPLLEARNAYISNFKSQLPDKTVEALSKLFKLNIRSMNEADATLIAMGGPGGCEPAVQDLDVAQEFRTLSPDERRLRADLKRRVKGLAALERTRKRQASRISYLREGDANTKIFHLRVNARKRKNHILRLKHNNGWATTHEDKDKLIFEHFSQTLGRPSPRQLDFNWAALNPTTHPLEDLGLPFSELEIKEAIDDMPADKAPGPDGFSIAFVRSCWDIIKDDLMKVINAFSELSMSNFSIINTANIVLLPKKDGAESITEFRPISLIHVVPKIIAKAMARRLSPKMNDIVSLSQSAFIKTRTIHDNFMYVRNTARQLHRNKTPALLIKLDIAKAFDTVRWDYILDLMQRLGFPQRWRALMTTLFSTASSRVILNGVPGKDILHGRGLRQGDPLSPLLFDIAIDPLQRILEMATTSGLLHAMSVCRDPGSPYMRMMLPFS</sequence>
<feature type="compositionally biased region" description="Low complexity" evidence="1">
    <location>
        <begin position="25"/>
        <end position="38"/>
    </location>
</feature>
<feature type="compositionally biased region" description="Basic residues" evidence="1">
    <location>
        <begin position="569"/>
        <end position="587"/>
    </location>
</feature>
<accession>A0AAD8VXC4</accession>
<feature type="region of interest" description="Disordered" evidence="1">
    <location>
        <begin position="217"/>
        <end position="236"/>
    </location>
</feature>
<reference evidence="3" key="1">
    <citation type="submission" date="2023-07" db="EMBL/GenBank/DDBJ databases">
        <title>A chromosome-level genome assembly of Lolium multiflorum.</title>
        <authorList>
            <person name="Chen Y."/>
            <person name="Copetti D."/>
            <person name="Kolliker R."/>
            <person name="Studer B."/>
        </authorList>
    </citation>
    <scope>NUCLEOTIDE SEQUENCE</scope>
    <source>
        <strain evidence="3">02402/16</strain>
        <tissue evidence="3">Leaf</tissue>
    </source>
</reference>
<evidence type="ECO:0000313" key="4">
    <source>
        <dbReference type="Proteomes" id="UP001231189"/>
    </source>
</evidence>
<feature type="compositionally biased region" description="Low complexity" evidence="1">
    <location>
        <begin position="48"/>
        <end position="64"/>
    </location>
</feature>
<feature type="domain" description="Reverse transcriptase" evidence="2">
    <location>
        <begin position="1121"/>
        <end position="1330"/>
    </location>
</feature>
<name>A0AAD8VXC4_LOLMU</name>
<feature type="region of interest" description="Disordered" evidence="1">
    <location>
        <begin position="810"/>
        <end position="869"/>
    </location>
</feature>
<dbReference type="EMBL" id="JAUUTY010000006">
    <property type="protein sequence ID" value="KAK1620268.1"/>
    <property type="molecule type" value="Genomic_DNA"/>
</dbReference>
<proteinExistence type="predicted"/>
<evidence type="ECO:0000313" key="3">
    <source>
        <dbReference type="EMBL" id="KAK1620268.1"/>
    </source>
</evidence>
<dbReference type="CDD" id="cd01650">
    <property type="entry name" value="RT_nLTR_like"/>
    <property type="match status" value="1"/>
</dbReference>
<dbReference type="Proteomes" id="UP001231189">
    <property type="component" value="Unassembled WGS sequence"/>
</dbReference>
<dbReference type="PANTHER" id="PTHR19446">
    <property type="entry name" value="REVERSE TRANSCRIPTASES"/>
    <property type="match status" value="1"/>
</dbReference>
<keyword evidence="4" id="KW-1185">Reference proteome</keyword>
<dbReference type="PROSITE" id="PS50878">
    <property type="entry name" value="RT_POL"/>
    <property type="match status" value="1"/>
</dbReference>
<feature type="compositionally biased region" description="Low complexity" evidence="1">
    <location>
        <begin position="72"/>
        <end position="84"/>
    </location>
</feature>
<gene>
    <name evidence="3" type="ORF">QYE76_025785</name>
</gene>
<comment type="caution">
    <text evidence="3">The sequence shown here is derived from an EMBL/GenBank/DDBJ whole genome shotgun (WGS) entry which is preliminary data.</text>
</comment>
<feature type="compositionally biased region" description="Basic and acidic residues" evidence="1">
    <location>
        <begin position="588"/>
        <end position="598"/>
    </location>
</feature>
<feature type="region of interest" description="Disordered" evidence="1">
    <location>
        <begin position="243"/>
        <end position="269"/>
    </location>
</feature>
<feature type="region of interest" description="Disordered" evidence="1">
    <location>
        <begin position="753"/>
        <end position="772"/>
    </location>
</feature>